<dbReference type="AlphaFoldDB" id="A0A0D3IIA6"/>
<dbReference type="RefSeq" id="XP_005780186.1">
    <property type="nucleotide sequence ID" value="XM_005780129.1"/>
</dbReference>
<protein>
    <recommendedName>
        <fullName evidence="1">NADPH-dependent FMN reductase-like domain-containing protein</fullName>
    </recommendedName>
</protein>
<keyword evidence="3" id="KW-1185">Reference proteome</keyword>
<dbReference type="RefSeq" id="XP_005763420.1">
    <property type="nucleotide sequence ID" value="XM_005763363.1"/>
</dbReference>
<dbReference type="Gene3D" id="3.40.50.360">
    <property type="match status" value="1"/>
</dbReference>
<dbReference type="PaxDb" id="2903-EOD06110"/>
<dbReference type="GO" id="GO:0010181">
    <property type="term" value="F:FMN binding"/>
    <property type="evidence" value="ECO:0007669"/>
    <property type="project" value="TreeGrafter"/>
</dbReference>
<sequence length="201" mass="22168">MPRPLRVSLLLGSSRAKRVGPSVARHVEQRIAARGHTVDVFDPRESFGGCFMRLMEKAHFHYKEGEAVPPELDAAAEALRAADAYVVCTPEMNHTIAPALTNMMNHFGAQTYAYKPSGICTYSAGMWGGARCGVALRAYLSELGCLPVSATMQLTGAWKPGTFGEDGLLAEDAMGFKLCERMLDQLEWHAHSMRNHRELMR</sequence>
<dbReference type="InterPro" id="IPR005025">
    <property type="entry name" value="FMN_Rdtase-like_dom"/>
</dbReference>
<dbReference type="InterPro" id="IPR029039">
    <property type="entry name" value="Flavoprotein-like_sf"/>
</dbReference>
<dbReference type="eggNOG" id="ENOG502RYD9">
    <property type="taxonomic scope" value="Eukaryota"/>
</dbReference>
<dbReference type="GO" id="GO:0016491">
    <property type="term" value="F:oxidoreductase activity"/>
    <property type="evidence" value="ECO:0007669"/>
    <property type="project" value="InterPro"/>
</dbReference>
<evidence type="ECO:0000313" key="2">
    <source>
        <dbReference type="EnsemblProtists" id="EOD10991"/>
    </source>
</evidence>
<evidence type="ECO:0000313" key="3">
    <source>
        <dbReference type="Proteomes" id="UP000013827"/>
    </source>
</evidence>
<dbReference type="HOGENOM" id="CLU_055322_2_2_1"/>
<dbReference type="EnsemblProtists" id="EOD06110">
    <property type="protein sequence ID" value="EOD06110"/>
    <property type="gene ID" value="EMIHUDRAFT_106956"/>
</dbReference>
<proteinExistence type="predicted"/>
<name>A0A0D3IIA6_EMIH1</name>
<organism evidence="2 3">
    <name type="scientific">Emiliania huxleyi (strain CCMP1516)</name>
    <dbReference type="NCBI Taxonomy" id="280463"/>
    <lineage>
        <taxon>Eukaryota</taxon>
        <taxon>Haptista</taxon>
        <taxon>Haptophyta</taxon>
        <taxon>Prymnesiophyceae</taxon>
        <taxon>Isochrysidales</taxon>
        <taxon>Noelaerhabdaceae</taxon>
        <taxon>Emiliania</taxon>
    </lineage>
</organism>
<dbReference type="KEGG" id="ehx:EMIHUDRAFT_106956"/>
<dbReference type="RefSeq" id="XP_005758539.1">
    <property type="nucleotide sequence ID" value="XM_005758482.1"/>
</dbReference>
<dbReference type="KEGG" id="ehx:EMIHUDRAFT_120452"/>
<dbReference type="GeneID" id="17257141"/>
<dbReference type="EnsemblProtists" id="EOD27757">
    <property type="protein sequence ID" value="EOD27757"/>
    <property type="gene ID" value="EMIHUDRAFT_100136"/>
</dbReference>
<dbReference type="Pfam" id="PF03358">
    <property type="entry name" value="FMN_red"/>
    <property type="match status" value="1"/>
</dbReference>
<evidence type="ECO:0000259" key="1">
    <source>
        <dbReference type="Pfam" id="PF03358"/>
    </source>
</evidence>
<dbReference type="InterPro" id="IPR050712">
    <property type="entry name" value="NAD(P)H-dep_reductase"/>
</dbReference>
<dbReference type="OMA" id="EYFWRPS"/>
<dbReference type="KEGG" id="ehx:EMIHUDRAFT_100136"/>
<reference evidence="3" key="1">
    <citation type="journal article" date="2013" name="Nature">
        <title>Pan genome of the phytoplankton Emiliania underpins its global distribution.</title>
        <authorList>
            <person name="Read B.A."/>
            <person name="Kegel J."/>
            <person name="Klute M.J."/>
            <person name="Kuo A."/>
            <person name="Lefebvre S.C."/>
            <person name="Maumus F."/>
            <person name="Mayer C."/>
            <person name="Miller J."/>
            <person name="Monier A."/>
            <person name="Salamov A."/>
            <person name="Young J."/>
            <person name="Aguilar M."/>
            <person name="Claverie J.M."/>
            <person name="Frickenhaus S."/>
            <person name="Gonzalez K."/>
            <person name="Herman E.K."/>
            <person name="Lin Y.C."/>
            <person name="Napier J."/>
            <person name="Ogata H."/>
            <person name="Sarno A.F."/>
            <person name="Shmutz J."/>
            <person name="Schroeder D."/>
            <person name="de Vargas C."/>
            <person name="Verret F."/>
            <person name="von Dassow P."/>
            <person name="Valentin K."/>
            <person name="Van de Peer Y."/>
            <person name="Wheeler G."/>
            <person name="Dacks J.B."/>
            <person name="Delwiche C.F."/>
            <person name="Dyhrman S.T."/>
            <person name="Glockner G."/>
            <person name="John U."/>
            <person name="Richards T."/>
            <person name="Worden A.Z."/>
            <person name="Zhang X."/>
            <person name="Grigoriev I.V."/>
            <person name="Allen A.E."/>
            <person name="Bidle K."/>
            <person name="Borodovsky M."/>
            <person name="Bowler C."/>
            <person name="Brownlee C."/>
            <person name="Cock J.M."/>
            <person name="Elias M."/>
            <person name="Gladyshev V.N."/>
            <person name="Groth M."/>
            <person name="Guda C."/>
            <person name="Hadaegh A."/>
            <person name="Iglesias-Rodriguez M.D."/>
            <person name="Jenkins J."/>
            <person name="Jones B.M."/>
            <person name="Lawson T."/>
            <person name="Leese F."/>
            <person name="Lindquist E."/>
            <person name="Lobanov A."/>
            <person name="Lomsadze A."/>
            <person name="Malik S.B."/>
            <person name="Marsh M.E."/>
            <person name="Mackinder L."/>
            <person name="Mock T."/>
            <person name="Mueller-Roeber B."/>
            <person name="Pagarete A."/>
            <person name="Parker M."/>
            <person name="Probert I."/>
            <person name="Quesneville H."/>
            <person name="Raines C."/>
            <person name="Rensing S.A."/>
            <person name="Riano-Pachon D.M."/>
            <person name="Richier S."/>
            <person name="Rokitta S."/>
            <person name="Shiraiwa Y."/>
            <person name="Soanes D.M."/>
            <person name="van der Giezen M."/>
            <person name="Wahlund T.M."/>
            <person name="Williams B."/>
            <person name="Wilson W."/>
            <person name="Wolfe G."/>
            <person name="Wurch L.L."/>
        </authorList>
    </citation>
    <scope>NUCLEOTIDE SEQUENCE</scope>
</reference>
<dbReference type="PANTHER" id="PTHR30543:SF21">
    <property type="entry name" value="NAD(P)H-DEPENDENT FMN REDUCTASE LOT6"/>
    <property type="match status" value="1"/>
</dbReference>
<dbReference type="Proteomes" id="UP000013827">
    <property type="component" value="Unassembled WGS sequence"/>
</dbReference>
<dbReference type="PANTHER" id="PTHR30543">
    <property type="entry name" value="CHROMATE REDUCTASE"/>
    <property type="match status" value="1"/>
</dbReference>
<accession>A0A0D3IIA6</accession>
<dbReference type="GO" id="GO:0005829">
    <property type="term" value="C:cytosol"/>
    <property type="evidence" value="ECO:0007669"/>
    <property type="project" value="TreeGrafter"/>
</dbReference>
<reference evidence="2" key="2">
    <citation type="submission" date="2024-10" db="UniProtKB">
        <authorList>
            <consortium name="EnsemblProtists"/>
        </authorList>
    </citation>
    <scope>IDENTIFICATION</scope>
</reference>
<dbReference type="GeneID" id="17273303"/>
<dbReference type="SUPFAM" id="SSF52218">
    <property type="entry name" value="Flavoproteins"/>
    <property type="match status" value="1"/>
</dbReference>
<dbReference type="GeneID" id="17252325"/>
<dbReference type="EnsemblProtists" id="EOD10991">
    <property type="protein sequence ID" value="EOD10991"/>
    <property type="gene ID" value="EMIHUDRAFT_120452"/>
</dbReference>
<feature type="domain" description="NADPH-dependent FMN reductase-like" evidence="1">
    <location>
        <begin position="6"/>
        <end position="154"/>
    </location>
</feature>